<dbReference type="InterPro" id="IPR001509">
    <property type="entry name" value="Epimerase_deHydtase"/>
</dbReference>
<dbReference type="InterPro" id="IPR036291">
    <property type="entry name" value="NAD(P)-bd_dom_sf"/>
</dbReference>
<dbReference type="SUPFAM" id="SSF51735">
    <property type="entry name" value="NAD(P)-binding Rossmann-fold domains"/>
    <property type="match status" value="1"/>
</dbReference>
<feature type="domain" description="NAD-dependent epimerase/dehydratase" evidence="1">
    <location>
        <begin position="5"/>
        <end position="168"/>
    </location>
</feature>
<comment type="caution">
    <text evidence="2">The sequence shown here is derived from an EMBL/GenBank/DDBJ whole genome shotgun (WGS) entry which is preliminary data.</text>
</comment>
<sequence length="272" mass="28197">MPTLLVTGVTGLVGSRLLPRLIAAGHDCRALVRGDNTAPDGATAVRGDLNDPSTLPAAVEGVDAVVHLAALFRTDDEDAIWRANLDGTRNLLDAVASHAPDARVVMASTGNVYNHDQARPGLESDSCNPSAAYPASKVAAEALVRESGLTWSVLRLPFVYGDGDGHLASMGALAGRFGLHPAHTYSVAHHRDVAAAVLLALGGQLDGRIANVTDDAPVTVFEMARLGGSPIDGSAEPLTNPWAGRMDSSFLRSLGFRPSVATVWEAAAAGIL</sequence>
<evidence type="ECO:0000313" key="2">
    <source>
        <dbReference type="EMBL" id="GAA3809342.1"/>
    </source>
</evidence>
<proteinExistence type="predicted"/>
<reference evidence="3" key="1">
    <citation type="journal article" date="2019" name="Int. J. Syst. Evol. Microbiol.">
        <title>The Global Catalogue of Microorganisms (GCM) 10K type strain sequencing project: providing services to taxonomists for standard genome sequencing and annotation.</title>
        <authorList>
            <consortium name="The Broad Institute Genomics Platform"/>
            <consortium name="The Broad Institute Genome Sequencing Center for Infectious Disease"/>
            <person name="Wu L."/>
            <person name="Ma J."/>
        </authorList>
    </citation>
    <scope>NUCLEOTIDE SEQUENCE [LARGE SCALE GENOMIC DNA]</scope>
    <source>
        <strain evidence="3">JCM 16953</strain>
    </source>
</reference>
<protein>
    <recommendedName>
        <fullName evidence="1">NAD-dependent epimerase/dehydratase domain-containing protein</fullName>
    </recommendedName>
</protein>
<dbReference type="InterPro" id="IPR051783">
    <property type="entry name" value="NAD(P)-dependent_oxidoreduct"/>
</dbReference>
<organism evidence="2 3">
    <name type="scientific">Nocardioides panacisoli</name>
    <dbReference type="NCBI Taxonomy" id="627624"/>
    <lineage>
        <taxon>Bacteria</taxon>
        <taxon>Bacillati</taxon>
        <taxon>Actinomycetota</taxon>
        <taxon>Actinomycetes</taxon>
        <taxon>Propionibacteriales</taxon>
        <taxon>Nocardioidaceae</taxon>
        <taxon>Nocardioides</taxon>
    </lineage>
</organism>
<dbReference type="Pfam" id="PF01370">
    <property type="entry name" value="Epimerase"/>
    <property type="match status" value="1"/>
</dbReference>
<dbReference type="EMBL" id="BAABAH010000002">
    <property type="protein sequence ID" value="GAA3809342.1"/>
    <property type="molecule type" value="Genomic_DNA"/>
</dbReference>
<evidence type="ECO:0000313" key="3">
    <source>
        <dbReference type="Proteomes" id="UP001501821"/>
    </source>
</evidence>
<dbReference type="PANTHER" id="PTHR48079">
    <property type="entry name" value="PROTEIN YEEZ"/>
    <property type="match status" value="1"/>
</dbReference>
<dbReference type="PANTHER" id="PTHR48079:SF6">
    <property type="entry name" value="NAD(P)-BINDING DOMAIN-CONTAINING PROTEIN-RELATED"/>
    <property type="match status" value="1"/>
</dbReference>
<dbReference type="Gene3D" id="3.40.50.720">
    <property type="entry name" value="NAD(P)-binding Rossmann-like Domain"/>
    <property type="match status" value="1"/>
</dbReference>
<keyword evidence="3" id="KW-1185">Reference proteome</keyword>
<name>A0ABP7I3Z2_9ACTN</name>
<gene>
    <name evidence="2" type="ORF">GCM10022242_10150</name>
</gene>
<accession>A0ABP7I3Z2</accession>
<evidence type="ECO:0000259" key="1">
    <source>
        <dbReference type="Pfam" id="PF01370"/>
    </source>
</evidence>
<dbReference type="RefSeq" id="WP_344772943.1">
    <property type="nucleotide sequence ID" value="NZ_BAABAH010000002.1"/>
</dbReference>
<dbReference type="Proteomes" id="UP001501821">
    <property type="component" value="Unassembled WGS sequence"/>
</dbReference>